<dbReference type="AlphaFoldDB" id="A0A382G6L9"/>
<dbReference type="InterPro" id="IPR005232">
    <property type="entry name" value="LarE"/>
</dbReference>
<dbReference type="InterPro" id="IPR018317">
    <property type="entry name" value="QueC"/>
</dbReference>
<dbReference type="GO" id="GO:0016783">
    <property type="term" value="F:sulfurtransferase activity"/>
    <property type="evidence" value="ECO:0007669"/>
    <property type="project" value="InterPro"/>
</dbReference>
<dbReference type="SUPFAM" id="SSF52402">
    <property type="entry name" value="Adenine nucleotide alpha hydrolases-like"/>
    <property type="match status" value="1"/>
</dbReference>
<organism evidence="1">
    <name type="scientific">marine metagenome</name>
    <dbReference type="NCBI Taxonomy" id="408172"/>
    <lineage>
        <taxon>unclassified sequences</taxon>
        <taxon>metagenomes</taxon>
        <taxon>ecological metagenomes</taxon>
    </lineage>
</organism>
<dbReference type="Pfam" id="PF06508">
    <property type="entry name" value="QueC"/>
    <property type="match status" value="1"/>
</dbReference>
<dbReference type="EMBL" id="UINC01053875">
    <property type="protein sequence ID" value="SVB70926.1"/>
    <property type="molecule type" value="Genomic_DNA"/>
</dbReference>
<evidence type="ECO:0008006" key="2">
    <source>
        <dbReference type="Google" id="ProtNLM"/>
    </source>
</evidence>
<dbReference type="InterPro" id="IPR014729">
    <property type="entry name" value="Rossmann-like_a/b/a_fold"/>
</dbReference>
<dbReference type="InterPro" id="IPR052188">
    <property type="entry name" value="Ni-pincer_cofactor_biosynth"/>
</dbReference>
<dbReference type="Gene3D" id="3.40.50.620">
    <property type="entry name" value="HUPs"/>
    <property type="match status" value="1"/>
</dbReference>
<proteinExistence type="predicted"/>
<name>A0A382G6L9_9ZZZZ</name>
<reference evidence="1" key="1">
    <citation type="submission" date="2018-05" db="EMBL/GenBank/DDBJ databases">
        <authorList>
            <person name="Lanie J.A."/>
            <person name="Ng W.-L."/>
            <person name="Kazmierczak K.M."/>
            <person name="Andrzejewski T.M."/>
            <person name="Davidsen T.M."/>
            <person name="Wayne K.J."/>
            <person name="Tettelin H."/>
            <person name="Glass J.I."/>
            <person name="Rusch D."/>
            <person name="Podicherti R."/>
            <person name="Tsui H.-C.T."/>
            <person name="Winkler M.E."/>
        </authorList>
    </citation>
    <scope>NUCLEOTIDE SEQUENCE</scope>
</reference>
<dbReference type="PANTHER" id="PTHR43169:SF2">
    <property type="entry name" value="NAD_GMP SYNTHASE DOMAIN-CONTAINING PROTEIN"/>
    <property type="match status" value="1"/>
</dbReference>
<dbReference type="PIRSF" id="PIRSF006661">
    <property type="entry name" value="PP-lp_UCP006661"/>
    <property type="match status" value="1"/>
</dbReference>
<dbReference type="CDD" id="cd01990">
    <property type="entry name" value="LarE-like"/>
    <property type="match status" value="1"/>
</dbReference>
<evidence type="ECO:0000313" key="1">
    <source>
        <dbReference type="EMBL" id="SVB70926.1"/>
    </source>
</evidence>
<protein>
    <recommendedName>
        <fullName evidence="2">NAD/GMP synthase domain-containing protein</fullName>
    </recommendedName>
</protein>
<sequence>MLLKEKQLHLESIILKLDSALIAFSGGIDSTLVLAVANKLINGKVLAITAQSDSVSKRELYAAQQLAQKLGVQHQIIKTEEMSLSNYVNNPANRCYYCKSELYTKLAKVASQHKITKILNGTNADDLGDHRPGIKAAKEAGVISPLVDSRINKQDVRNLARDMGLPNWRKPALACLSSRVPYGQPVTPKKLSMIEEAENVFLREGFQQIRVRHYGDMARIELPKGDIPELQKNGLYKKIKLYLNKIGFQTITIDPKGYRPGSLNEALDLSGDKPSMERAT</sequence>
<dbReference type="NCBIfam" id="TIGR00268">
    <property type="entry name" value="ATP-dependent sacrificial sulfur transferase LarE"/>
    <property type="match status" value="1"/>
</dbReference>
<accession>A0A382G6L9</accession>
<dbReference type="PANTHER" id="PTHR43169">
    <property type="entry name" value="EXSB FAMILY PROTEIN"/>
    <property type="match status" value="1"/>
</dbReference>
<gene>
    <name evidence="1" type="ORF">METZ01_LOCUS223780</name>
</gene>